<keyword evidence="3" id="KW-1133">Transmembrane helix</keyword>
<protein>
    <recommendedName>
        <fullName evidence="4">Heparinase II/III-like C-terminal domain-containing protein</fullName>
    </recommendedName>
</protein>
<feature type="region of interest" description="Disordered" evidence="2">
    <location>
        <begin position="63"/>
        <end position="84"/>
    </location>
</feature>
<keyword evidence="6" id="KW-1185">Reference proteome</keyword>
<dbReference type="InterPro" id="IPR012480">
    <property type="entry name" value="Hepar_II_III_C"/>
</dbReference>
<dbReference type="Proteomes" id="UP001498398">
    <property type="component" value="Unassembled WGS sequence"/>
</dbReference>
<evidence type="ECO:0000256" key="1">
    <source>
        <dbReference type="ARBA" id="ARBA00004196"/>
    </source>
</evidence>
<evidence type="ECO:0000256" key="3">
    <source>
        <dbReference type="SAM" id="Phobius"/>
    </source>
</evidence>
<feature type="domain" description="Heparinase II/III-like C-terminal" evidence="4">
    <location>
        <begin position="505"/>
        <end position="743"/>
    </location>
</feature>
<name>A0ABR1IW53_9AGAR</name>
<feature type="compositionally biased region" description="Low complexity" evidence="2">
    <location>
        <begin position="67"/>
        <end position="84"/>
    </location>
</feature>
<sequence length="776" mass="84636">MASYSSINNNNSPYANAAHSESAGYIAPSSRAKRGVSPWIKFGIPVGVVVILAAVLGGVLGSRANKNNSDSSSNGGSSGDQAAASSAASAAHDLGRFATATNSEFMVPVYPSFTSNAAFASPTFVSTSNNAQAWPEDPFQPSNPSPTNLRSDRPRLIAPAYKWATLPSLIPNDPYLKGWNETIFGNASQYMSLPPVVYHMDGSSGILDNSREIKMRIKAFAYVYRMTNDSQWVDRCWEEVSNAFSDNFGPSNDKWNSEHFLDTAEMSAALGIAYDWLYDQWSSDQRSQILNALNTYGLSFGAKAYTDSSVDYAWWKNNVTGNWNCVCNGGLTVAALAVFGDDQTGNAQTILDNAIDNANQNCAQAVSTDGTWAETANYWYFGTTGHAEMASSLMTAAGSDFGLLSSNTDFANTGDFHMYVYGQTSLFNYGDHGPNKFSTTANSIIFYGDHFKRAQYILFQREQADAAEPWSMFWYNPTVSGAFWDGTDLDHFFDNDLDQWVSMRSSWTDIDAMYVAMKAGKNQGHQTHNDLDVGDFVLDAMGTRWAGELGSGDYLSPGYFTSEAQDAQRWMYYRKMTEGQNTILVNRTNQLVSAAPQILKKDSSGTKQGSGTVFTVDQDSTALWVADMSSAYDSSMASSVHRGVRFLNGRKQVLIQDEVTSSTTWQWRMHTNATVTTSGSEATLTLDGKTMKLDILSPSGLSFTTSDAKRFDTDVTPPAPDQENPGVTVVIIEVQGSSDAQTLQVLFSPQWGGDVSLVSPGDVKNVALNDWTLTSH</sequence>
<evidence type="ECO:0000256" key="2">
    <source>
        <dbReference type="SAM" id="MobiDB-lite"/>
    </source>
</evidence>
<dbReference type="EMBL" id="JBANRG010000069">
    <property type="protein sequence ID" value="KAK7440214.1"/>
    <property type="molecule type" value="Genomic_DNA"/>
</dbReference>
<dbReference type="Gene3D" id="1.50.10.100">
    <property type="entry name" value="Chondroitin AC/alginate lyase"/>
    <property type="match status" value="1"/>
</dbReference>
<gene>
    <name evidence="5" type="ORF">VKT23_017156</name>
</gene>
<dbReference type="PANTHER" id="PTHR38045:SF1">
    <property type="entry name" value="HEPARINASE II_III-LIKE PROTEIN"/>
    <property type="match status" value="1"/>
</dbReference>
<feature type="transmembrane region" description="Helical" evidence="3">
    <location>
        <begin position="39"/>
        <end position="60"/>
    </location>
</feature>
<keyword evidence="3" id="KW-0472">Membrane</keyword>
<accession>A0ABR1IW53</accession>
<dbReference type="Gene3D" id="2.70.98.70">
    <property type="match status" value="1"/>
</dbReference>
<evidence type="ECO:0000313" key="6">
    <source>
        <dbReference type="Proteomes" id="UP001498398"/>
    </source>
</evidence>
<comment type="caution">
    <text evidence="5">The sequence shown here is derived from an EMBL/GenBank/DDBJ whole genome shotgun (WGS) entry which is preliminary data.</text>
</comment>
<dbReference type="Pfam" id="PF07940">
    <property type="entry name" value="Hepar_II_III_C"/>
    <property type="match status" value="1"/>
</dbReference>
<organism evidence="5 6">
    <name type="scientific">Marasmiellus scandens</name>
    <dbReference type="NCBI Taxonomy" id="2682957"/>
    <lineage>
        <taxon>Eukaryota</taxon>
        <taxon>Fungi</taxon>
        <taxon>Dikarya</taxon>
        <taxon>Basidiomycota</taxon>
        <taxon>Agaricomycotina</taxon>
        <taxon>Agaricomycetes</taxon>
        <taxon>Agaricomycetidae</taxon>
        <taxon>Agaricales</taxon>
        <taxon>Marasmiineae</taxon>
        <taxon>Omphalotaceae</taxon>
        <taxon>Marasmiellus</taxon>
    </lineage>
</organism>
<feature type="compositionally biased region" description="Polar residues" evidence="2">
    <location>
        <begin position="140"/>
        <end position="149"/>
    </location>
</feature>
<keyword evidence="3" id="KW-0812">Transmembrane</keyword>
<reference evidence="5 6" key="1">
    <citation type="submission" date="2024-01" db="EMBL/GenBank/DDBJ databases">
        <title>A draft genome for the cacao thread blight pathogen Marasmiellus scandens.</title>
        <authorList>
            <person name="Baruah I.K."/>
            <person name="Leung J."/>
            <person name="Bukari Y."/>
            <person name="Amoako-Attah I."/>
            <person name="Meinhardt L.W."/>
            <person name="Bailey B.A."/>
            <person name="Cohen S.P."/>
        </authorList>
    </citation>
    <scope>NUCLEOTIDE SEQUENCE [LARGE SCALE GENOMIC DNA]</scope>
    <source>
        <strain evidence="5 6">GH-19</strain>
    </source>
</reference>
<dbReference type="SUPFAM" id="SSF48230">
    <property type="entry name" value="Chondroitin AC/alginate lyase"/>
    <property type="match status" value="1"/>
</dbReference>
<proteinExistence type="predicted"/>
<evidence type="ECO:0000313" key="5">
    <source>
        <dbReference type="EMBL" id="KAK7440214.1"/>
    </source>
</evidence>
<feature type="region of interest" description="Disordered" evidence="2">
    <location>
        <begin position="131"/>
        <end position="151"/>
    </location>
</feature>
<dbReference type="InterPro" id="IPR008929">
    <property type="entry name" value="Chondroitin_lyas"/>
</dbReference>
<dbReference type="PANTHER" id="PTHR38045">
    <property type="entry name" value="CHROMOSOME 1, WHOLE GENOME SHOTGUN SEQUENCE"/>
    <property type="match status" value="1"/>
</dbReference>
<evidence type="ECO:0000259" key="4">
    <source>
        <dbReference type="Pfam" id="PF07940"/>
    </source>
</evidence>
<comment type="subcellular location">
    <subcellularLocation>
        <location evidence="1">Cell envelope</location>
    </subcellularLocation>
</comment>